<keyword evidence="2" id="KW-1185">Reference proteome</keyword>
<gene>
    <name evidence="1" type="ORF">DR864_03420</name>
</gene>
<name>A0A344TDY0_9BACT</name>
<dbReference type="OrthoDB" id="163809at2"/>
<dbReference type="PROSITE" id="PS51257">
    <property type="entry name" value="PROKAR_LIPOPROTEIN"/>
    <property type="match status" value="1"/>
</dbReference>
<proteinExistence type="predicted"/>
<reference evidence="1 2" key="1">
    <citation type="submission" date="2018-07" db="EMBL/GenBank/DDBJ databases">
        <title>Genome sequencing of Runella.</title>
        <authorList>
            <person name="Baek M.-G."/>
            <person name="Yi H."/>
        </authorList>
    </citation>
    <scope>NUCLEOTIDE SEQUENCE [LARGE SCALE GENOMIC DNA]</scope>
    <source>
        <strain evidence="1 2">HYN0085</strain>
    </source>
</reference>
<dbReference type="AlphaFoldDB" id="A0A344TDY0"/>
<evidence type="ECO:0000313" key="2">
    <source>
        <dbReference type="Proteomes" id="UP000251993"/>
    </source>
</evidence>
<protein>
    <recommendedName>
        <fullName evidence="3">Lipoprotein</fullName>
    </recommendedName>
</protein>
<organism evidence="1 2">
    <name type="scientific">Runella rosea</name>
    <dbReference type="NCBI Taxonomy" id="2259595"/>
    <lineage>
        <taxon>Bacteria</taxon>
        <taxon>Pseudomonadati</taxon>
        <taxon>Bacteroidota</taxon>
        <taxon>Cytophagia</taxon>
        <taxon>Cytophagales</taxon>
        <taxon>Spirosomataceae</taxon>
        <taxon>Runella</taxon>
    </lineage>
</organism>
<sequence length="151" mass="16818">MKKVILFAFLTAMGCQSEKIDAEQQKNNEKAGLKEEISLRIKQNTQVEGIKLSFDAVADNRCPANAICIRSGEVVVDLAVNDTQKVQMCLGDCQQVQPSKYKSPVSQDSLEVTVKNEKYLFVLKQVSPYPGTEADADAQKNYEVKMEVVKK</sequence>
<dbReference type="RefSeq" id="WP_114065638.1">
    <property type="nucleotide sequence ID" value="NZ_CP030850.1"/>
</dbReference>
<dbReference type="KEGG" id="run:DR864_03420"/>
<evidence type="ECO:0008006" key="3">
    <source>
        <dbReference type="Google" id="ProtNLM"/>
    </source>
</evidence>
<accession>A0A344TDY0</accession>
<dbReference type="EMBL" id="CP030850">
    <property type="protein sequence ID" value="AXE16851.1"/>
    <property type="molecule type" value="Genomic_DNA"/>
</dbReference>
<evidence type="ECO:0000313" key="1">
    <source>
        <dbReference type="EMBL" id="AXE16851.1"/>
    </source>
</evidence>
<dbReference type="Proteomes" id="UP000251993">
    <property type="component" value="Chromosome"/>
</dbReference>